<protein>
    <submittedName>
        <fullName evidence="1">Uncharacterized protein</fullName>
    </submittedName>
</protein>
<evidence type="ECO:0000313" key="2">
    <source>
        <dbReference type="Proteomes" id="UP000292939"/>
    </source>
</evidence>
<dbReference type="KEGG" id="hgr:DW355_02215"/>
<evidence type="ECO:0000313" key="1">
    <source>
        <dbReference type="EMBL" id="QBK03743.1"/>
    </source>
</evidence>
<dbReference type="AlphaFoldDB" id="A0A4P6UG06"/>
<organism evidence="1 2">
    <name type="scientific">Hylemonella gracilis</name>
    <dbReference type="NCBI Taxonomy" id="80880"/>
    <lineage>
        <taxon>Bacteria</taxon>
        <taxon>Pseudomonadati</taxon>
        <taxon>Pseudomonadota</taxon>
        <taxon>Betaproteobacteria</taxon>
        <taxon>Burkholderiales</taxon>
        <taxon>Comamonadaceae</taxon>
        <taxon>Hylemonella</taxon>
    </lineage>
</organism>
<name>A0A4P6UG06_9BURK</name>
<dbReference type="EMBL" id="CP031395">
    <property type="protein sequence ID" value="QBK03743.1"/>
    <property type="molecule type" value="Genomic_DNA"/>
</dbReference>
<dbReference type="RefSeq" id="WP_131277679.1">
    <property type="nucleotide sequence ID" value="NZ_CP031395.1"/>
</dbReference>
<dbReference type="Proteomes" id="UP000292939">
    <property type="component" value="Chromosome"/>
</dbReference>
<accession>A0A4P6UG06</accession>
<sequence>MPDLKYQERRAETDARFAAMHALDENTKVHQSPSGRYSLQITEYTTGQNSWNYTRGLVLRNATSAVVADVKRNYGVFWFAWVQRKDKEYLLCGEDYQGYNVIDLDAEVNATTFPPEAYKGQGFCWATAYPSPTGDTIAVEGCYWACPYELVFYDFTNPAQSPLPEISRIEDLDRAQGWINEVEFRFSVGESEARQTRTWQRKPRE</sequence>
<gene>
    <name evidence="1" type="ORF">DW355_02215</name>
</gene>
<reference evidence="1 2" key="1">
    <citation type="submission" date="2018-07" db="EMBL/GenBank/DDBJ databases">
        <title>Exploring interactions and the metabolic potential of the ultra-small soil bacteria Hylemonella gracilis.</title>
        <authorList>
            <person name="Tyc O."/>
            <person name="Kulkarni P."/>
            <person name="Gawehns F."/>
            <person name="Hundscheid M."/>
            <person name="Zweers H."/>
            <person name="Garbeva P."/>
        </authorList>
    </citation>
    <scope>NUCLEOTIDE SEQUENCE [LARGE SCALE GENOMIC DNA]</scope>
    <source>
        <strain evidence="1 2">NS1</strain>
    </source>
</reference>
<proteinExistence type="predicted"/>
<dbReference type="OrthoDB" id="7169664at2"/>